<dbReference type="InterPro" id="IPR014307">
    <property type="entry name" value="Xanthine_DH_ssu"/>
</dbReference>
<dbReference type="Pfam" id="PF03450">
    <property type="entry name" value="CO_deh_flav_C"/>
    <property type="match status" value="1"/>
</dbReference>
<dbReference type="Pfam" id="PF00111">
    <property type="entry name" value="Fer2"/>
    <property type="match status" value="1"/>
</dbReference>
<dbReference type="Gene3D" id="3.30.43.10">
    <property type="entry name" value="Uridine Diphospho-n-acetylenolpyruvylglucosamine Reductase, domain 2"/>
    <property type="match status" value="1"/>
</dbReference>
<dbReference type="Pfam" id="PF01799">
    <property type="entry name" value="Fer2_2"/>
    <property type="match status" value="1"/>
</dbReference>
<dbReference type="KEGG" id="tvl:FAZ95_18100"/>
<dbReference type="SUPFAM" id="SSF47741">
    <property type="entry name" value="CO dehydrogenase ISP C-domain like"/>
    <property type="match status" value="1"/>
</dbReference>
<evidence type="ECO:0000256" key="2">
    <source>
        <dbReference type="ARBA" id="ARBA00022723"/>
    </source>
</evidence>
<dbReference type="SUPFAM" id="SSF55447">
    <property type="entry name" value="CO dehydrogenase flavoprotein C-terminal domain-like"/>
    <property type="match status" value="1"/>
</dbReference>
<dbReference type="SMART" id="SM01092">
    <property type="entry name" value="CO_deh_flav_C"/>
    <property type="match status" value="1"/>
</dbReference>
<dbReference type="InterPro" id="IPR006058">
    <property type="entry name" value="2Fe2S_fd_BS"/>
</dbReference>
<dbReference type="SUPFAM" id="SSF56176">
    <property type="entry name" value="FAD-binding/transporter-associated domain-like"/>
    <property type="match status" value="1"/>
</dbReference>
<dbReference type="InterPro" id="IPR036010">
    <property type="entry name" value="2Fe-2S_ferredoxin-like_sf"/>
</dbReference>
<evidence type="ECO:0000313" key="8">
    <source>
        <dbReference type="Proteomes" id="UP000298656"/>
    </source>
</evidence>
<keyword evidence="2" id="KW-0479">Metal-binding</keyword>
<dbReference type="PANTHER" id="PTHR45444">
    <property type="entry name" value="XANTHINE DEHYDROGENASE"/>
    <property type="match status" value="1"/>
</dbReference>
<dbReference type="InterPro" id="IPR016208">
    <property type="entry name" value="Ald_Oxase/xanthine_DH-like"/>
</dbReference>
<gene>
    <name evidence="7" type="primary">xdhA</name>
    <name evidence="7" type="ORF">FAZ95_18100</name>
</gene>
<dbReference type="Gene3D" id="1.10.150.120">
    <property type="entry name" value="[2Fe-2S]-binding domain"/>
    <property type="match status" value="1"/>
</dbReference>
<keyword evidence="5" id="KW-0408">Iron</keyword>
<dbReference type="InterPro" id="IPR036318">
    <property type="entry name" value="FAD-bd_PCMH-like_sf"/>
</dbReference>
<dbReference type="EMBL" id="CP040077">
    <property type="protein sequence ID" value="QCP50889.1"/>
    <property type="molecule type" value="Genomic_DNA"/>
</dbReference>
<dbReference type="EC" id="1.17.1.4" evidence="7"/>
<evidence type="ECO:0000313" key="7">
    <source>
        <dbReference type="EMBL" id="QCP50889.1"/>
    </source>
</evidence>
<dbReference type="GO" id="GO:0005506">
    <property type="term" value="F:iron ion binding"/>
    <property type="evidence" value="ECO:0007669"/>
    <property type="project" value="InterPro"/>
</dbReference>
<dbReference type="InterPro" id="IPR016169">
    <property type="entry name" value="FAD-bd_PCMH_sub2"/>
</dbReference>
<dbReference type="InterPro" id="IPR012175">
    <property type="entry name" value="Xanth_DH_ssu_bac"/>
</dbReference>
<dbReference type="OrthoDB" id="9179439at2"/>
<dbReference type="Gene3D" id="3.10.20.30">
    <property type="match status" value="1"/>
</dbReference>
<dbReference type="InterPro" id="IPR036683">
    <property type="entry name" value="CO_DH_flav_C_dom_sf"/>
</dbReference>
<dbReference type="InterPro" id="IPR016167">
    <property type="entry name" value="FAD-bd_PCMH_sub1"/>
</dbReference>
<reference evidence="7 8" key="1">
    <citation type="submission" date="2019-05" db="EMBL/GenBank/DDBJ databases">
        <title>Burkholderia sp. DHOD12, isolated from subtropical forest soil.</title>
        <authorList>
            <person name="Gao Z.-H."/>
            <person name="Qiu L.-H."/>
        </authorList>
    </citation>
    <scope>NUCLEOTIDE SEQUENCE [LARGE SCALE GENOMIC DNA]</scope>
    <source>
        <strain evidence="7 8">DHOD12</strain>
    </source>
</reference>
<dbReference type="Pfam" id="PF00941">
    <property type="entry name" value="FAD_binding_5"/>
    <property type="match status" value="1"/>
</dbReference>
<dbReference type="InterPro" id="IPR012675">
    <property type="entry name" value="Beta-grasp_dom_sf"/>
</dbReference>
<evidence type="ECO:0000256" key="4">
    <source>
        <dbReference type="ARBA" id="ARBA00023002"/>
    </source>
</evidence>
<accession>A0A4P8IYA8</accession>
<dbReference type="CDD" id="cd00207">
    <property type="entry name" value="fer2"/>
    <property type="match status" value="1"/>
</dbReference>
<dbReference type="InterPro" id="IPR005107">
    <property type="entry name" value="CO_DH_flav_C"/>
</dbReference>
<protein>
    <submittedName>
        <fullName evidence="7">Xanthine dehydrogenase small subunit</fullName>
        <ecNumber evidence="7">1.17.1.4</ecNumber>
    </submittedName>
</protein>
<dbReference type="GO" id="GO:0051537">
    <property type="term" value="F:2 iron, 2 sulfur cluster binding"/>
    <property type="evidence" value="ECO:0007669"/>
    <property type="project" value="InterPro"/>
</dbReference>
<keyword evidence="1" id="KW-0285">Flavoprotein</keyword>
<proteinExistence type="predicted"/>
<dbReference type="InterPro" id="IPR036884">
    <property type="entry name" value="2Fe-2S-bd_dom_sf"/>
</dbReference>
<organism evidence="7 8">
    <name type="scientific">Trinickia violacea</name>
    <dbReference type="NCBI Taxonomy" id="2571746"/>
    <lineage>
        <taxon>Bacteria</taxon>
        <taxon>Pseudomonadati</taxon>
        <taxon>Pseudomonadota</taxon>
        <taxon>Betaproteobacteria</taxon>
        <taxon>Burkholderiales</taxon>
        <taxon>Burkholderiaceae</taxon>
        <taxon>Trinickia</taxon>
    </lineage>
</organism>
<dbReference type="RefSeq" id="WP_137333699.1">
    <property type="nucleotide sequence ID" value="NZ_CP040077.1"/>
</dbReference>
<dbReference type="InterPro" id="IPR001041">
    <property type="entry name" value="2Fe-2S_ferredoxin-type"/>
</dbReference>
<name>A0A4P8IYA8_9BURK</name>
<dbReference type="PANTHER" id="PTHR45444:SF3">
    <property type="entry name" value="XANTHINE DEHYDROGENASE"/>
    <property type="match status" value="1"/>
</dbReference>
<sequence length="507" mass="55520">MSQPIRFYHRNAIREVSDAPVTRTVLQYLREDAHCTGTKEGCAEGDCGACTVVVGERNEAGGVSFKAVNACIQFLPTLDGKALFTVEDLRQPDGSLHPVQEAMVECHGSQCGFCTPGFVMSMWSLYEKHGHETRETSCAGKTVPSRQEINDALTGNLCRCTGYRPIVDAAVRMFDARPKAPVDVDALAHKLASLQRGETFHYEHGAQAFDAPRTVAELARIKEAKPATRILAGSTDIGLWVTKQMRELGDIVYVGQVEALQKLETSADWIELGAGVTVERAYAELATHYPELTEMWKRFASLPIRNAGTLGGNVANGSPIGDSMPGLIALGARVIVRGGEIEREMPLEDLYLAYQKKDMAEHEFVVGLKVPTRTGARKNLQFRTYKLSKRFDSDISAVCAAFSFIADGDVIREPRIAFGGMAATPKRATNTEGVLNGADWHEATAQAAMQALALDYAPLTDMRATNAYRLETAQNLLYRFWLETRPIDPLTAEALNVRFVEAEAASV</sequence>
<dbReference type="AlphaFoldDB" id="A0A4P8IYA8"/>
<evidence type="ECO:0000256" key="1">
    <source>
        <dbReference type="ARBA" id="ARBA00022630"/>
    </source>
</evidence>
<dbReference type="SUPFAM" id="SSF54292">
    <property type="entry name" value="2Fe-2S ferredoxin-like"/>
    <property type="match status" value="1"/>
</dbReference>
<dbReference type="PIRSF" id="PIRSF036557">
    <property type="entry name" value="XdhA_RC"/>
    <property type="match status" value="1"/>
</dbReference>
<dbReference type="Gene3D" id="3.30.390.50">
    <property type="entry name" value="CO dehydrogenase flavoprotein, C-terminal domain"/>
    <property type="match status" value="1"/>
</dbReference>
<dbReference type="GO" id="GO:0004854">
    <property type="term" value="F:xanthine dehydrogenase activity"/>
    <property type="evidence" value="ECO:0007669"/>
    <property type="project" value="UniProtKB-EC"/>
</dbReference>
<dbReference type="InterPro" id="IPR002346">
    <property type="entry name" value="Mopterin_DH_FAD-bd"/>
</dbReference>
<dbReference type="GO" id="GO:0071949">
    <property type="term" value="F:FAD binding"/>
    <property type="evidence" value="ECO:0007669"/>
    <property type="project" value="InterPro"/>
</dbReference>
<keyword evidence="3" id="KW-0274">FAD</keyword>
<dbReference type="PROSITE" id="PS51387">
    <property type="entry name" value="FAD_PCMH"/>
    <property type="match status" value="1"/>
</dbReference>
<feature type="domain" description="FAD-binding PCMH-type" evidence="6">
    <location>
        <begin position="202"/>
        <end position="375"/>
    </location>
</feature>
<dbReference type="InterPro" id="IPR016166">
    <property type="entry name" value="FAD-bd_PCMH"/>
</dbReference>
<dbReference type="Proteomes" id="UP000298656">
    <property type="component" value="Chromosome 1"/>
</dbReference>
<dbReference type="PROSITE" id="PS00197">
    <property type="entry name" value="2FE2S_FER_1"/>
    <property type="match status" value="1"/>
</dbReference>
<dbReference type="Gene3D" id="3.30.465.10">
    <property type="match status" value="1"/>
</dbReference>
<keyword evidence="4 7" id="KW-0560">Oxidoreductase</keyword>
<dbReference type="NCBIfam" id="TIGR02963">
    <property type="entry name" value="xanthine_xdhA"/>
    <property type="match status" value="1"/>
</dbReference>
<keyword evidence="8" id="KW-1185">Reference proteome</keyword>
<evidence type="ECO:0000256" key="5">
    <source>
        <dbReference type="ARBA" id="ARBA00023004"/>
    </source>
</evidence>
<evidence type="ECO:0000256" key="3">
    <source>
        <dbReference type="ARBA" id="ARBA00022827"/>
    </source>
</evidence>
<evidence type="ECO:0000259" key="6">
    <source>
        <dbReference type="PROSITE" id="PS51387"/>
    </source>
</evidence>
<dbReference type="InterPro" id="IPR002888">
    <property type="entry name" value="2Fe-2S-bd"/>
</dbReference>